<keyword evidence="3" id="KW-1185">Reference proteome</keyword>
<dbReference type="Pfam" id="PF08385">
    <property type="entry name" value="DHC_N1"/>
    <property type="match status" value="1"/>
</dbReference>
<dbReference type="GO" id="GO:0051959">
    <property type="term" value="F:dynein light intermediate chain binding"/>
    <property type="evidence" value="ECO:0007669"/>
    <property type="project" value="InterPro"/>
</dbReference>
<gene>
    <name evidence="2" type="ORF">QTG54_001683</name>
</gene>
<organism evidence="2 3">
    <name type="scientific">Skeletonema marinoi</name>
    <dbReference type="NCBI Taxonomy" id="267567"/>
    <lineage>
        <taxon>Eukaryota</taxon>
        <taxon>Sar</taxon>
        <taxon>Stramenopiles</taxon>
        <taxon>Ochrophyta</taxon>
        <taxon>Bacillariophyta</taxon>
        <taxon>Coscinodiscophyceae</taxon>
        <taxon>Thalassiosirophycidae</taxon>
        <taxon>Thalassiosirales</taxon>
        <taxon>Skeletonemataceae</taxon>
        <taxon>Skeletonema</taxon>
        <taxon>Skeletonema marinoi-dohrnii complex</taxon>
    </lineage>
</organism>
<comment type="caution">
    <text evidence="2">The sequence shown here is derived from an EMBL/GenBank/DDBJ whole genome shotgun (WGS) entry which is preliminary data.</text>
</comment>
<dbReference type="EMBL" id="JATAAI010000002">
    <property type="protein sequence ID" value="KAK1747720.1"/>
    <property type="molecule type" value="Genomic_DNA"/>
</dbReference>
<protein>
    <recommendedName>
        <fullName evidence="1">Dynein heavy chain tail domain-containing protein</fullName>
    </recommendedName>
</protein>
<dbReference type="Proteomes" id="UP001224775">
    <property type="component" value="Unassembled WGS sequence"/>
</dbReference>
<proteinExistence type="predicted"/>
<dbReference type="AlphaFoldDB" id="A0AAD9DJ79"/>
<sequence>MKVGFKFLARRASKSRKQIIWWKPSHSFFFLLIEESNPTSDPFAMSDDPASIWDDPRVNFVVQCIQSTHSKLSPGAKFDKLFRTEATCPIYFPPTLSLTAALCTFIIHSEILEQFFSDGTLKCILVPENLKIVAAMPNRLPKMKCLAISKTHDELTVDNIRSATFIAEIGGMSSFEHLELVSKNVLLPVLSNQTNKLNWGDLTSREITNCFHSLCRHRQSCRDELPTPLFDDDKSSSDEKSSSNRLSLLEGTILTWTKQIKSVLKQDPEAQLKLGMHPTPDVEIAFWKKKSNNLNSIFEQLQSPEIRRILRVLDEAQSTYCTAFARLCKEVYSARLEANDNVRHLRPLEKWINKLNEEDFGNLTTVFKPMLHILMLIWKHSKHYNTPNRLVVLVQEMCNSIIDQAHRSISGEQIFSLIDNEEANVAVEELSTVLKVCGKFKKTYLDYKARVATECDHEWNVHNGALFARLDCFMERCHDVLDMTQTIIQFSKLAKVEIGGTKGTTLTATIQQIKNDFKIQ</sequence>
<reference evidence="2" key="1">
    <citation type="submission" date="2023-06" db="EMBL/GenBank/DDBJ databases">
        <title>Survivors Of The Sea: Transcriptome response of Skeletonema marinoi to long-term dormancy.</title>
        <authorList>
            <person name="Pinder M.I.M."/>
            <person name="Kourtchenko O."/>
            <person name="Robertson E.K."/>
            <person name="Larsson T."/>
            <person name="Maumus F."/>
            <person name="Osuna-Cruz C.M."/>
            <person name="Vancaester E."/>
            <person name="Stenow R."/>
            <person name="Vandepoele K."/>
            <person name="Ploug H."/>
            <person name="Bruchert V."/>
            <person name="Godhe A."/>
            <person name="Topel M."/>
        </authorList>
    </citation>
    <scope>NUCLEOTIDE SEQUENCE</scope>
    <source>
        <strain evidence="2">R05AC</strain>
    </source>
</reference>
<dbReference type="GO" id="GO:0007018">
    <property type="term" value="P:microtubule-based movement"/>
    <property type="evidence" value="ECO:0007669"/>
    <property type="project" value="InterPro"/>
</dbReference>
<dbReference type="GO" id="GO:0045505">
    <property type="term" value="F:dynein intermediate chain binding"/>
    <property type="evidence" value="ECO:0007669"/>
    <property type="project" value="InterPro"/>
</dbReference>
<dbReference type="PANTHER" id="PTHR46532">
    <property type="entry name" value="MALE FERTILITY FACTOR KL5"/>
    <property type="match status" value="1"/>
</dbReference>
<dbReference type="InterPro" id="IPR026983">
    <property type="entry name" value="DHC"/>
</dbReference>
<name>A0AAD9DJ79_9STRA</name>
<feature type="domain" description="Dynein heavy chain tail" evidence="1">
    <location>
        <begin position="247"/>
        <end position="518"/>
    </location>
</feature>
<accession>A0AAD9DJ79</accession>
<dbReference type="GO" id="GO:0005858">
    <property type="term" value="C:axonemal dynein complex"/>
    <property type="evidence" value="ECO:0007669"/>
    <property type="project" value="TreeGrafter"/>
</dbReference>
<evidence type="ECO:0000313" key="3">
    <source>
        <dbReference type="Proteomes" id="UP001224775"/>
    </source>
</evidence>
<dbReference type="PANTHER" id="PTHR46532:SF11">
    <property type="entry name" value="DYNEIN AXONEMAL HEAVY CHAIN 12"/>
    <property type="match status" value="1"/>
</dbReference>
<dbReference type="InterPro" id="IPR013594">
    <property type="entry name" value="Dynein_heavy_tail"/>
</dbReference>
<evidence type="ECO:0000313" key="2">
    <source>
        <dbReference type="EMBL" id="KAK1747720.1"/>
    </source>
</evidence>
<evidence type="ECO:0000259" key="1">
    <source>
        <dbReference type="Pfam" id="PF08385"/>
    </source>
</evidence>